<evidence type="ECO:0000256" key="23">
    <source>
        <dbReference type="SAM" id="MobiDB-lite"/>
    </source>
</evidence>
<keyword evidence="11" id="KW-0804">Transcription</keyword>
<proteinExistence type="inferred from homology"/>
<keyword evidence="10" id="KW-0805">Transcription regulation</keyword>
<evidence type="ECO:0000256" key="5">
    <source>
        <dbReference type="ARBA" id="ARBA00022490"/>
    </source>
</evidence>
<dbReference type="FunFam" id="3.40.50.150:FF:000066">
    <property type="entry name" value="Trimethylguanosine synthase 1"/>
    <property type="match status" value="1"/>
</dbReference>
<evidence type="ECO:0000256" key="10">
    <source>
        <dbReference type="ARBA" id="ARBA00023015"/>
    </source>
</evidence>
<dbReference type="Gene3D" id="3.40.50.150">
    <property type="entry name" value="Vaccinia Virus protein VP39"/>
    <property type="match status" value="1"/>
</dbReference>
<name>A0A9Q1ECZ8_SYNKA</name>
<evidence type="ECO:0000256" key="9">
    <source>
        <dbReference type="ARBA" id="ARBA00022691"/>
    </source>
</evidence>
<evidence type="ECO:0000256" key="15">
    <source>
        <dbReference type="ARBA" id="ARBA00048740"/>
    </source>
</evidence>
<dbReference type="SUPFAM" id="SSF53335">
    <property type="entry name" value="S-adenosyl-L-methionine-dependent methyltransferases"/>
    <property type="match status" value="1"/>
</dbReference>
<evidence type="ECO:0000256" key="11">
    <source>
        <dbReference type="ARBA" id="ARBA00023163"/>
    </source>
</evidence>
<accession>A0A9Q1ECZ8</accession>
<dbReference type="GO" id="GO:0005737">
    <property type="term" value="C:cytoplasm"/>
    <property type="evidence" value="ECO:0007669"/>
    <property type="project" value="UniProtKB-SubCell"/>
</dbReference>
<comment type="catalytic activity">
    <reaction evidence="16">
        <text>a 5'-end (N(2),N(7)-dimethyl 5'-triphosphoguanosine)-ribonucleoside in snRNA + S-adenosyl-L-methionine = a 5'-end (N(2),N(2),N(7)-trimethyl 5'-triphosphoguanosine)-ribonucleoside in snRNA + S-adenosyl-L-homocysteine + H(+)</text>
        <dbReference type="Rhea" id="RHEA:78479"/>
        <dbReference type="Rhea" id="RHEA-COMP:19087"/>
        <dbReference type="Rhea" id="RHEA-COMP:19089"/>
        <dbReference type="ChEBI" id="CHEBI:15378"/>
        <dbReference type="ChEBI" id="CHEBI:57856"/>
        <dbReference type="ChEBI" id="CHEBI:59789"/>
        <dbReference type="ChEBI" id="CHEBI:167623"/>
        <dbReference type="ChEBI" id="CHEBI:172880"/>
    </reaction>
    <physiologicalReaction direction="left-to-right" evidence="16">
        <dbReference type="Rhea" id="RHEA:78480"/>
    </physiologicalReaction>
</comment>
<dbReference type="GO" id="GO:0015030">
    <property type="term" value="C:Cajal body"/>
    <property type="evidence" value="ECO:0007669"/>
    <property type="project" value="UniProtKB-SubCell"/>
</dbReference>
<dbReference type="InterPro" id="IPR029063">
    <property type="entry name" value="SAM-dependent_MTases_sf"/>
</dbReference>
<keyword evidence="12" id="KW-0539">Nucleus</keyword>
<feature type="compositionally biased region" description="Basic and acidic residues" evidence="23">
    <location>
        <begin position="302"/>
        <end position="313"/>
    </location>
</feature>
<keyword evidence="5" id="KW-0963">Cytoplasm</keyword>
<comment type="subunit">
    <text evidence="20">May form homooligomers. Interacts with CREBBP/CBP, EED/WAIT1, EP300/P300, NCOA6/PRIP, PPARBP/PBP and SMN.</text>
</comment>
<evidence type="ECO:0000256" key="14">
    <source>
        <dbReference type="ARBA" id="ARBA00047418"/>
    </source>
</evidence>
<comment type="similarity">
    <text evidence="13">Belongs to the methyltransferase superfamily. Trimethylguanosine synthase family.</text>
</comment>
<comment type="catalytic activity">
    <reaction evidence="14">
        <text>a 5'-end (N(2),N(7)-dimethyl 5'-triphosphoguanosine)-ribonucleoside in snoRNA + S-adenosyl-L-methionine = a 5'-end (N(2),N(2),N(7)-trimethyl 5'-triphosphoguanosine)-ribonucleoside in snoRNA + S-adenosyl-L-homocysteine + H(+)</text>
        <dbReference type="Rhea" id="RHEA:78507"/>
        <dbReference type="Rhea" id="RHEA-COMP:19088"/>
        <dbReference type="Rhea" id="RHEA-COMP:19090"/>
        <dbReference type="ChEBI" id="CHEBI:15378"/>
        <dbReference type="ChEBI" id="CHEBI:57856"/>
        <dbReference type="ChEBI" id="CHEBI:59789"/>
        <dbReference type="ChEBI" id="CHEBI:167623"/>
        <dbReference type="ChEBI" id="CHEBI:172880"/>
    </reaction>
    <physiologicalReaction direction="left-to-right" evidence="14">
        <dbReference type="Rhea" id="RHEA:78508"/>
    </physiologicalReaction>
</comment>
<feature type="region of interest" description="Disordered" evidence="23">
    <location>
        <begin position="244"/>
        <end position="405"/>
    </location>
</feature>
<dbReference type="OrthoDB" id="194443at2759"/>
<sequence length="717" mass="80218">MGGNHRITSVIAEIFFNPRGADEDKTIRCLCTRAFAQDREWYRWGWKTRFVDTTEPAEDELEEGEEEEREEAEEEEEATADVNEDWDEETTLMASMGLPLSFTSSSAQKQLVKTDPRLKSVRGRKYGSHWEAEPEPPPTEESSCDGQGDQPVEAGPEEGHAPAPSEGWDLYWAQQGNALLWQAWLETHPEDNGDQQVAPWDNLDRRSEWELHYSETYYRYWEQYQYWASQGWTVADAHEEAGLGMLDTPPGDTRDCGEGRGEGPCYLGDEPCDGGNRKRTSSGRASSGPAESCRNTTTLGKRQGELEKASLNHDDDEDDDGPPDRIGVKIKRGHELDEDESPHTGVEESWGRLGLKRGTNPAFESTLKFKRGGTHRAVDGAERSRKPQNKHIFFNEEGDADEPKMSKTFRQVQSFLKRVQSDGGGGGWVGQHPHPQRPFLRTDSDGEDNSAPKMELQTLDVPDYLLPDTPEGLAKAGNLTASCGKRKARNKKRKKRKDVEVPPEIAAEPDLAKYWVQRYRLFSRFDDGIKLDHEGWFSVTPEKIARHIALRVQQSCPSDLVIDAFCGVGGNAIQFALTGKRVIAIDIDPVRLALAQNNAEVYGVSERIDFLQGDFLQLAPHLRADVVFLSPPWGGPDYLSADVFNIKTMMSPDGYPLALLAKLISENIVYFLPRNADVDQIASLAGPGGRTEVEQNFLNSKLKTITAYFGNLILSDS</sequence>
<evidence type="ECO:0000313" key="24">
    <source>
        <dbReference type="EMBL" id="KAJ8336487.1"/>
    </source>
</evidence>
<evidence type="ECO:0000256" key="8">
    <source>
        <dbReference type="ARBA" id="ARBA00022679"/>
    </source>
</evidence>
<comment type="catalytic activity">
    <reaction evidence="17">
        <text>a 5'-end (N(7)-methyl 5'-triphosphoguanosine)-ribonucleoside in snRNA + S-adenosyl-L-methionine = a 5'-end (N(2),N(7)-dimethyl 5'-triphosphoguanosine)-ribonucleoside in snRNA + S-adenosyl-L-homocysteine + H(+)</text>
        <dbReference type="Rhea" id="RHEA:78471"/>
        <dbReference type="Rhea" id="RHEA-COMP:19085"/>
        <dbReference type="Rhea" id="RHEA-COMP:19087"/>
        <dbReference type="ChEBI" id="CHEBI:15378"/>
        <dbReference type="ChEBI" id="CHEBI:57856"/>
        <dbReference type="ChEBI" id="CHEBI:59789"/>
        <dbReference type="ChEBI" id="CHEBI:156461"/>
        <dbReference type="ChEBI" id="CHEBI:172880"/>
    </reaction>
    <physiologicalReaction direction="left-to-right" evidence="17">
        <dbReference type="Rhea" id="RHEA:78472"/>
    </physiologicalReaction>
</comment>
<dbReference type="AlphaFoldDB" id="A0A9Q1ECZ8"/>
<keyword evidence="8" id="KW-0808">Transferase</keyword>
<keyword evidence="6" id="KW-0597">Phosphoprotein</keyword>
<feature type="compositionally biased region" description="Basic and acidic residues" evidence="23">
    <location>
        <begin position="341"/>
        <end position="350"/>
    </location>
</feature>
<feature type="region of interest" description="Disordered" evidence="23">
    <location>
        <begin position="482"/>
        <end position="501"/>
    </location>
</feature>
<evidence type="ECO:0000256" key="6">
    <source>
        <dbReference type="ARBA" id="ARBA00022553"/>
    </source>
</evidence>
<keyword evidence="7" id="KW-0489">Methyltransferase</keyword>
<reference evidence="24" key="1">
    <citation type="journal article" date="2023" name="Science">
        <title>Genome structures resolve the early diversification of teleost fishes.</title>
        <authorList>
            <person name="Parey E."/>
            <person name="Louis A."/>
            <person name="Montfort J."/>
            <person name="Bouchez O."/>
            <person name="Roques C."/>
            <person name="Iampietro C."/>
            <person name="Lluch J."/>
            <person name="Castinel A."/>
            <person name="Donnadieu C."/>
            <person name="Desvignes T."/>
            <person name="Floi Bucao C."/>
            <person name="Jouanno E."/>
            <person name="Wen M."/>
            <person name="Mejri S."/>
            <person name="Dirks R."/>
            <person name="Jansen H."/>
            <person name="Henkel C."/>
            <person name="Chen W.J."/>
            <person name="Zahm M."/>
            <person name="Cabau C."/>
            <person name="Klopp C."/>
            <person name="Thompson A.W."/>
            <person name="Robinson-Rechavi M."/>
            <person name="Braasch I."/>
            <person name="Lecointre G."/>
            <person name="Bobe J."/>
            <person name="Postlethwait J.H."/>
            <person name="Berthelot C."/>
            <person name="Roest Crollius H."/>
            <person name="Guiguen Y."/>
        </authorList>
    </citation>
    <scope>NUCLEOTIDE SEQUENCE</scope>
    <source>
        <strain evidence="24">WJC10195</strain>
    </source>
</reference>
<comment type="catalytic activity">
    <reaction evidence="15">
        <text>a 5'-end (N(7)-methyl 5'-triphosphoguanosine)-ribonucleoside in snoRNA + S-adenosyl-L-methionine = a 5'-end (N(2),N(7)-dimethyl 5'-triphosphoguanosine)-ribonucleoside in snoRNA + S-adenosyl-L-homocysteine + H(+)</text>
        <dbReference type="Rhea" id="RHEA:78475"/>
        <dbReference type="Rhea" id="RHEA-COMP:19086"/>
        <dbReference type="Rhea" id="RHEA-COMP:19088"/>
        <dbReference type="ChEBI" id="CHEBI:15378"/>
        <dbReference type="ChEBI" id="CHEBI:57856"/>
        <dbReference type="ChEBI" id="CHEBI:59789"/>
        <dbReference type="ChEBI" id="CHEBI:156461"/>
        <dbReference type="ChEBI" id="CHEBI:172880"/>
    </reaction>
    <physiologicalReaction direction="left-to-right" evidence="15">
        <dbReference type="Rhea" id="RHEA:78476"/>
    </physiologicalReaction>
</comment>
<feature type="region of interest" description="Disordered" evidence="23">
    <location>
        <begin position="53"/>
        <end position="85"/>
    </location>
</feature>
<evidence type="ECO:0000256" key="19">
    <source>
        <dbReference type="ARBA" id="ARBA00057179"/>
    </source>
</evidence>
<evidence type="ECO:0000256" key="12">
    <source>
        <dbReference type="ARBA" id="ARBA00023242"/>
    </source>
</evidence>
<dbReference type="InterPro" id="IPR019012">
    <property type="entry name" value="RNA_cap_Gua-N2-MeTrfase"/>
</dbReference>
<feature type="compositionally biased region" description="Acidic residues" evidence="23">
    <location>
        <begin position="55"/>
        <end position="85"/>
    </location>
</feature>
<dbReference type="PANTHER" id="PTHR14741">
    <property type="entry name" value="S-ADENOSYLMETHIONINE-DEPENDENT METHYLTRANSFERASE RELATED"/>
    <property type="match status" value="1"/>
</dbReference>
<keyword evidence="25" id="KW-1185">Reference proteome</keyword>
<feature type="compositionally biased region" description="Basic and acidic residues" evidence="23">
    <location>
        <begin position="252"/>
        <end position="261"/>
    </location>
</feature>
<evidence type="ECO:0000256" key="7">
    <source>
        <dbReference type="ARBA" id="ARBA00022603"/>
    </source>
</evidence>
<evidence type="ECO:0000256" key="1">
    <source>
        <dbReference type="ARBA" id="ARBA00004408"/>
    </source>
</evidence>
<evidence type="ECO:0000256" key="22">
    <source>
        <dbReference type="ARBA" id="ARBA00081504"/>
    </source>
</evidence>
<comment type="subcellular location">
    <subcellularLocation>
        <location evidence="2">Cytoplasm</location>
    </subcellularLocation>
    <subcellularLocation>
        <location evidence="1">Nucleus</location>
        <location evidence="1">Cajal body</location>
    </subcellularLocation>
    <subcellularLocation>
        <location evidence="3">Nucleus</location>
        <location evidence="3">Nucleolus</location>
    </subcellularLocation>
</comment>
<evidence type="ECO:0000256" key="16">
    <source>
        <dbReference type="ARBA" id="ARBA00048763"/>
    </source>
</evidence>
<evidence type="ECO:0000256" key="21">
    <source>
        <dbReference type="ARBA" id="ARBA00079339"/>
    </source>
</evidence>
<comment type="function">
    <text evidence="19">Catalyzes the 2 serial methylation steps for the conversion of the 7-monomethylguanosine (m(7)G) caps of snRNAs and snoRNAs to a 2,2,7-trimethylguanosine (m(2,2,7)G) cap structure. The enzyme is specific for guanine, and N7 methylation must precede N2 methylation. Hypermethylation of the m7G cap of U snRNAs leads to their concentration in nuclear foci, their colocalization with coilin and the formation of canonical Cajal bodies (CBs). Plays a role in transcriptional regulation.</text>
</comment>
<dbReference type="EMBL" id="JAINUF010000019">
    <property type="protein sequence ID" value="KAJ8336487.1"/>
    <property type="molecule type" value="Genomic_DNA"/>
</dbReference>
<evidence type="ECO:0000256" key="3">
    <source>
        <dbReference type="ARBA" id="ARBA00004604"/>
    </source>
</evidence>
<gene>
    <name evidence="24" type="ORF">SKAU_G00377070</name>
</gene>
<feature type="compositionally biased region" description="Basic and acidic residues" evidence="23">
    <location>
        <begin position="376"/>
        <end position="385"/>
    </location>
</feature>
<dbReference type="Pfam" id="PF09445">
    <property type="entry name" value="Methyltransf_15"/>
    <property type="match status" value="1"/>
</dbReference>
<keyword evidence="9" id="KW-0949">S-adenosyl-L-methionine</keyword>
<evidence type="ECO:0000256" key="17">
    <source>
        <dbReference type="ARBA" id="ARBA00049075"/>
    </source>
</evidence>
<dbReference type="CDD" id="cd02440">
    <property type="entry name" value="AdoMet_MTases"/>
    <property type="match status" value="1"/>
</dbReference>
<comment type="caution">
    <text evidence="24">The sequence shown here is derived from an EMBL/GenBank/DDBJ whole genome shotgun (WGS) entry which is preliminary data.</text>
</comment>
<evidence type="ECO:0000256" key="20">
    <source>
        <dbReference type="ARBA" id="ARBA00064494"/>
    </source>
</evidence>
<feature type="compositionally biased region" description="Basic residues" evidence="23">
    <location>
        <begin position="484"/>
        <end position="496"/>
    </location>
</feature>
<evidence type="ECO:0000256" key="18">
    <source>
        <dbReference type="ARBA" id="ARBA00049790"/>
    </source>
</evidence>
<evidence type="ECO:0000256" key="13">
    <source>
        <dbReference type="ARBA" id="ARBA00025783"/>
    </source>
</evidence>
<protein>
    <recommendedName>
        <fullName evidence="4">Trimethylguanosine synthase</fullName>
    </recommendedName>
    <alternativeName>
        <fullName evidence="18">Cap-specific guanine-N(2) methyltransferase</fullName>
    </alternativeName>
    <alternativeName>
        <fullName evidence="21">Nuclear receptor coactivator 6-interacting protein</fullName>
    </alternativeName>
    <alternativeName>
        <fullName evidence="22">PRIP-interacting protein with methyltransferase motif</fullName>
    </alternativeName>
</protein>
<evidence type="ECO:0000256" key="4">
    <source>
        <dbReference type="ARBA" id="ARBA00018517"/>
    </source>
</evidence>
<evidence type="ECO:0000313" key="25">
    <source>
        <dbReference type="Proteomes" id="UP001152622"/>
    </source>
</evidence>
<evidence type="ECO:0000256" key="2">
    <source>
        <dbReference type="ARBA" id="ARBA00004496"/>
    </source>
</evidence>
<dbReference type="GO" id="GO:0071164">
    <property type="term" value="F:RNA cap trimethylguanosine synthase activity"/>
    <property type="evidence" value="ECO:0007669"/>
    <property type="project" value="TreeGrafter"/>
</dbReference>
<feature type="region of interest" description="Disordered" evidence="23">
    <location>
        <begin position="122"/>
        <end position="167"/>
    </location>
</feature>
<dbReference type="PANTHER" id="PTHR14741:SF32">
    <property type="entry name" value="TRIMETHYLGUANOSINE SYNTHASE"/>
    <property type="match status" value="1"/>
</dbReference>
<feature type="region of interest" description="Disordered" evidence="23">
    <location>
        <begin position="421"/>
        <end position="451"/>
    </location>
</feature>
<dbReference type="Proteomes" id="UP001152622">
    <property type="component" value="Chromosome 19"/>
</dbReference>
<dbReference type="GO" id="GO:0005730">
    <property type="term" value="C:nucleolus"/>
    <property type="evidence" value="ECO:0007669"/>
    <property type="project" value="UniProtKB-SubCell"/>
</dbReference>
<organism evidence="24 25">
    <name type="scientific">Synaphobranchus kaupii</name>
    <name type="common">Kaup's arrowtooth eel</name>
    <dbReference type="NCBI Taxonomy" id="118154"/>
    <lineage>
        <taxon>Eukaryota</taxon>
        <taxon>Metazoa</taxon>
        <taxon>Chordata</taxon>
        <taxon>Craniata</taxon>
        <taxon>Vertebrata</taxon>
        <taxon>Euteleostomi</taxon>
        <taxon>Actinopterygii</taxon>
        <taxon>Neopterygii</taxon>
        <taxon>Teleostei</taxon>
        <taxon>Anguilliformes</taxon>
        <taxon>Synaphobranchidae</taxon>
        <taxon>Synaphobranchus</taxon>
    </lineage>
</organism>